<dbReference type="Gene3D" id="2.70.40.10">
    <property type="match status" value="1"/>
</dbReference>
<dbReference type="GO" id="GO:0006226">
    <property type="term" value="P:dUMP biosynthetic process"/>
    <property type="evidence" value="ECO:0007669"/>
    <property type="project" value="InterPro"/>
</dbReference>
<proteinExistence type="inferred from homology"/>
<dbReference type="PANTHER" id="PTHR11241:SF0">
    <property type="entry name" value="DEOXYURIDINE 5'-TRIPHOSPHATE NUCLEOTIDOHYDROLASE"/>
    <property type="match status" value="1"/>
</dbReference>
<evidence type="ECO:0000256" key="1">
    <source>
        <dbReference type="ARBA" id="ARBA00006581"/>
    </source>
</evidence>
<gene>
    <name evidence="7" type="ORF">A3A33_04760</name>
</gene>
<dbReference type="InterPro" id="IPR036157">
    <property type="entry name" value="dUTPase-like_sf"/>
</dbReference>
<keyword evidence="4" id="KW-0546">Nucleotide metabolism</keyword>
<dbReference type="InterPro" id="IPR033704">
    <property type="entry name" value="dUTPase_trimeric"/>
</dbReference>
<dbReference type="Proteomes" id="UP000179047">
    <property type="component" value="Unassembled WGS sequence"/>
</dbReference>
<evidence type="ECO:0000256" key="3">
    <source>
        <dbReference type="ARBA" id="ARBA00022801"/>
    </source>
</evidence>
<evidence type="ECO:0000256" key="2">
    <source>
        <dbReference type="ARBA" id="ARBA00012379"/>
    </source>
</evidence>
<comment type="caution">
    <text evidence="7">The sequence shown here is derived from an EMBL/GenBank/DDBJ whole genome shotgun (WGS) entry which is preliminary data.</text>
</comment>
<evidence type="ECO:0000313" key="7">
    <source>
        <dbReference type="EMBL" id="OGN27505.1"/>
    </source>
</evidence>
<dbReference type="EMBL" id="MGKP01000029">
    <property type="protein sequence ID" value="OGN27505.1"/>
    <property type="molecule type" value="Genomic_DNA"/>
</dbReference>
<sequence>MKIKIKRHDKTLPLPEYKTPGAAAFDLSARETMTIKPGKIAYIPLNVSVATPKDHVLLLAARSSTHKRGLSLISGIGLIDPDFRGNSDEPLACLLNFTNKSVTVERGDRIAQGTFIKFTRAEWKEVDQMEEPDRGGFGTTGKK</sequence>
<keyword evidence="3" id="KW-0378">Hydrolase</keyword>
<dbReference type="GO" id="GO:0004170">
    <property type="term" value="F:dUTP diphosphatase activity"/>
    <property type="evidence" value="ECO:0007669"/>
    <property type="project" value="UniProtKB-EC"/>
</dbReference>
<evidence type="ECO:0000259" key="6">
    <source>
        <dbReference type="Pfam" id="PF00692"/>
    </source>
</evidence>
<comment type="similarity">
    <text evidence="1">Belongs to the dUTPase family.</text>
</comment>
<evidence type="ECO:0000256" key="5">
    <source>
        <dbReference type="ARBA" id="ARBA00047686"/>
    </source>
</evidence>
<evidence type="ECO:0000313" key="8">
    <source>
        <dbReference type="Proteomes" id="UP000179047"/>
    </source>
</evidence>
<dbReference type="EC" id="3.6.1.23" evidence="2"/>
<dbReference type="GO" id="GO:0000287">
    <property type="term" value="F:magnesium ion binding"/>
    <property type="evidence" value="ECO:0007669"/>
    <property type="project" value="InterPro"/>
</dbReference>
<accession>A0A1F8GQ07</accession>
<dbReference type="GO" id="GO:0046081">
    <property type="term" value="P:dUTP catabolic process"/>
    <property type="evidence" value="ECO:0007669"/>
    <property type="project" value="InterPro"/>
</dbReference>
<comment type="catalytic activity">
    <reaction evidence="5">
        <text>dUTP + H2O = dUMP + diphosphate + H(+)</text>
        <dbReference type="Rhea" id="RHEA:10248"/>
        <dbReference type="ChEBI" id="CHEBI:15377"/>
        <dbReference type="ChEBI" id="CHEBI:15378"/>
        <dbReference type="ChEBI" id="CHEBI:33019"/>
        <dbReference type="ChEBI" id="CHEBI:61555"/>
        <dbReference type="ChEBI" id="CHEBI:246422"/>
        <dbReference type="EC" id="3.6.1.23"/>
    </reaction>
</comment>
<dbReference type="InterPro" id="IPR029054">
    <property type="entry name" value="dUTPase-like"/>
</dbReference>
<dbReference type="Pfam" id="PF00692">
    <property type="entry name" value="dUTPase"/>
    <property type="match status" value="1"/>
</dbReference>
<reference evidence="7 8" key="1">
    <citation type="journal article" date="2016" name="Nat. Commun.">
        <title>Thousands of microbial genomes shed light on interconnected biogeochemical processes in an aquifer system.</title>
        <authorList>
            <person name="Anantharaman K."/>
            <person name="Brown C.T."/>
            <person name="Hug L.A."/>
            <person name="Sharon I."/>
            <person name="Castelle C.J."/>
            <person name="Probst A.J."/>
            <person name="Thomas B.C."/>
            <person name="Singh A."/>
            <person name="Wilkins M.J."/>
            <person name="Karaoz U."/>
            <person name="Brodie E.L."/>
            <person name="Williams K.H."/>
            <person name="Hubbard S.S."/>
            <person name="Banfield J.F."/>
        </authorList>
    </citation>
    <scope>NUCLEOTIDE SEQUENCE [LARGE SCALE GENOMIC DNA]</scope>
</reference>
<protein>
    <recommendedName>
        <fullName evidence="2">dUTP diphosphatase</fullName>
        <ecNumber evidence="2">3.6.1.23</ecNumber>
    </recommendedName>
</protein>
<feature type="domain" description="dUTPase-like" evidence="6">
    <location>
        <begin position="13"/>
        <end position="140"/>
    </location>
</feature>
<dbReference type="InterPro" id="IPR008181">
    <property type="entry name" value="dUTPase"/>
</dbReference>
<dbReference type="AlphaFoldDB" id="A0A1F8GQ07"/>
<dbReference type="SUPFAM" id="SSF51283">
    <property type="entry name" value="dUTPase-like"/>
    <property type="match status" value="1"/>
</dbReference>
<dbReference type="STRING" id="1802701.A3A33_04760"/>
<name>A0A1F8GQ07_9BACT</name>
<organism evidence="7 8">
    <name type="scientific">Candidatus Yanofskybacteria bacterium RIFCSPLOWO2_01_FULL_49_25</name>
    <dbReference type="NCBI Taxonomy" id="1802701"/>
    <lineage>
        <taxon>Bacteria</taxon>
        <taxon>Candidatus Yanofskyibacteriota</taxon>
    </lineage>
</organism>
<evidence type="ECO:0000256" key="4">
    <source>
        <dbReference type="ARBA" id="ARBA00023080"/>
    </source>
</evidence>
<dbReference type="CDD" id="cd07557">
    <property type="entry name" value="trimeric_dUTPase"/>
    <property type="match status" value="1"/>
</dbReference>
<dbReference type="PANTHER" id="PTHR11241">
    <property type="entry name" value="DEOXYURIDINE 5'-TRIPHOSPHATE NUCLEOTIDOHYDROLASE"/>
    <property type="match status" value="1"/>
</dbReference>